<reference evidence="2 3" key="1">
    <citation type="journal article" date="2016" name="Nat. Commun.">
        <title>Thousands of microbial genomes shed light on interconnected biogeochemical processes in an aquifer system.</title>
        <authorList>
            <person name="Anantharaman K."/>
            <person name="Brown C.T."/>
            <person name="Hug L.A."/>
            <person name="Sharon I."/>
            <person name="Castelle C.J."/>
            <person name="Probst A.J."/>
            <person name="Thomas B.C."/>
            <person name="Singh A."/>
            <person name="Wilkins M.J."/>
            <person name="Karaoz U."/>
            <person name="Brodie E.L."/>
            <person name="Williams K.H."/>
            <person name="Hubbard S.S."/>
            <person name="Banfield J.F."/>
        </authorList>
    </citation>
    <scope>NUCLEOTIDE SEQUENCE [LARGE SCALE GENOMIC DNA]</scope>
</reference>
<dbReference type="AlphaFoldDB" id="A0A1G1VS26"/>
<proteinExistence type="predicted"/>
<evidence type="ECO:0000313" key="3">
    <source>
        <dbReference type="Proteomes" id="UP000179233"/>
    </source>
</evidence>
<dbReference type="GO" id="GO:0004622">
    <property type="term" value="F:phosphatidylcholine lysophospholipase activity"/>
    <property type="evidence" value="ECO:0007669"/>
    <property type="project" value="TreeGrafter"/>
</dbReference>
<dbReference type="Proteomes" id="UP000179233">
    <property type="component" value="Unassembled WGS sequence"/>
</dbReference>
<evidence type="ECO:0000259" key="1">
    <source>
        <dbReference type="Pfam" id="PF13472"/>
    </source>
</evidence>
<evidence type="ECO:0000313" key="2">
    <source>
        <dbReference type="EMBL" id="OGY18215.1"/>
    </source>
</evidence>
<dbReference type="PANTHER" id="PTHR30383:SF5">
    <property type="entry name" value="SGNH HYDROLASE-TYPE ESTERASE DOMAIN-CONTAINING PROTEIN"/>
    <property type="match status" value="1"/>
</dbReference>
<comment type="caution">
    <text evidence="2">The sequence shown here is derived from an EMBL/GenBank/DDBJ whole genome shotgun (WGS) entry which is preliminary data.</text>
</comment>
<dbReference type="EMBL" id="MHCJ01000003">
    <property type="protein sequence ID" value="OGY18215.1"/>
    <property type="molecule type" value="Genomic_DNA"/>
</dbReference>
<dbReference type="Pfam" id="PF13472">
    <property type="entry name" value="Lipase_GDSL_2"/>
    <property type="match status" value="1"/>
</dbReference>
<dbReference type="InterPro" id="IPR036514">
    <property type="entry name" value="SGNH_hydro_sf"/>
</dbReference>
<name>A0A1G1VS26_9BACT</name>
<dbReference type="Gene3D" id="3.40.50.1110">
    <property type="entry name" value="SGNH hydrolase"/>
    <property type="match status" value="1"/>
</dbReference>
<protein>
    <recommendedName>
        <fullName evidence="1">SGNH hydrolase-type esterase domain-containing protein</fullName>
    </recommendedName>
</protein>
<dbReference type="SUPFAM" id="SSF52266">
    <property type="entry name" value="SGNH hydrolase"/>
    <property type="match status" value="1"/>
</dbReference>
<sequence length="201" mass="22794">MNICVFGDSITWGAFLPFRGAWANLLRNYLETINPFIALYDLGVDKDTSEEVLKRFEPEAESRKPDLIIFAVGINDSAYRKTKDNPVVPLSQFENNINKLIETAKKMTESIFFVGLVKGDDSKTLPLPRSTTGKCYGKDNVRKYNTILQKVCTKHRITYLDIFQLLTDEDFDDGLHPNLGGHQKIFEAVRRSLLKSGLLTS</sequence>
<organism evidence="2 3">
    <name type="scientific">Candidatus Chisholmbacteria bacterium RIFCSPHIGHO2_01_FULL_52_32</name>
    <dbReference type="NCBI Taxonomy" id="1797591"/>
    <lineage>
        <taxon>Bacteria</taxon>
        <taxon>Candidatus Chisholmiibacteriota</taxon>
    </lineage>
</organism>
<dbReference type="PANTHER" id="PTHR30383">
    <property type="entry name" value="THIOESTERASE 1/PROTEASE 1/LYSOPHOSPHOLIPASE L1"/>
    <property type="match status" value="1"/>
</dbReference>
<gene>
    <name evidence="2" type="ORF">A2786_01715</name>
</gene>
<dbReference type="InterPro" id="IPR013830">
    <property type="entry name" value="SGNH_hydro"/>
</dbReference>
<feature type="domain" description="SGNH hydrolase-type esterase" evidence="1">
    <location>
        <begin position="5"/>
        <end position="183"/>
    </location>
</feature>
<dbReference type="InterPro" id="IPR051532">
    <property type="entry name" value="Ester_Hydrolysis_Enzymes"/>
</dbReference>
<accession>A0A1G1VS26</accession>